<dbReference type="Proteomes" id="UP000465304">
    <property type="component" value="Unassembled WGS sequence"/>
</dbReference>
<comment type="caution">
    <text evidence="1">The sequence shown here is derived from an EMBL/GenBank/DDBJ whole genome shotgun (WGS) entry which is preliminary data.</text>
</comment>
<evidence type="ECO:0000313" key="2">
    <source>
        <dbReference type="Proteomes" id="UP000465304"/>
    </source>
</evidence>
<name>A0A7I9ZIX7_9MYCO</name>
<accession>A0A7I9ZIX7</accession>
<organism evidence="1 2">
    <name type="scientific">Mycolicibacterium hippocampi</name>
    <dbReference type="NCBI Taxonomy" id="659824"/>
    <lineage>
        <taxon>Bacteria</taxon>
        <taxon>Bacillati</taxon>
        <taxon>Actinomycetota</taxon>
        <taxon>Actinomycetes</taxon>
        <taxon>Mycobacteriales</taxon>
        <taxon>Mycobacteriaceae</taxon>
        <taxon>Mycolicibacterium</taxon>
    </lineage>
</organism>
<reference evidence="1 2" key="1">
    <citation type="journal article" date="2019" name="Emerg. Microbes Infect.">
        <title>Comprehensive subspecies identification of 175 nontuberculous mycobacteria species based on 7547 genomic profiles.</title>
        <authorList>
            <person name="Matsumoto Y."/>
            <person name="Kinjo T."/>
            <person name="Motooka D."/>
            <person name="Nabeya D."/>
            <person name="Jung N."/>
            <person name="Uechi K."/>
            <person name="Horii T."/>
            <person name="Iida T."/>
            <person name="Fujita J."/>
            <person name="Nakamura S."/>
        </authorList>
    </citation>
    <scope>NUCLEOTIDE SEQUENCE [LARGE SCALE GENOMIC DNA]</scope>
    <source>
        <strain evidence="1 2">JCM 30996</strain>
    </source>
</reference>
<dbReference type="RefSeq" id="WP_163887846.1">
    <property type="nucleotide sequence ID" value="NZ_BLLB01000002.1"/>
</dbReference>
<dbReference type="EMBL" id="BLLB01000002">
    <property type="protein sequence ID" value="GFH00982.1"/>
    <property type="molecule type" value="Genomic_DNA"/>
</dbReference>
<keyword evidence="2" id="KW-1185">Reference proteome</keyword>
<evidence type="ECO:0000313" key="1">
    <source>
        <dbReference type="EMBL" id="GFH00982.1"/>
    </source>
</evidence>
<proteinExistence type="predicted"/>
<gene>
    <name evidence="1" type="ORF">MHIP_14650</name>
</gene>
<sequence length="250" mass="26711">MSLLPTPDVTLDDAAVEEALRRAVQVINPLLDVLWGTDPLGLKRRHSNTDDGPLDKVGGGIACALNAADVPGTPAWDDMDTDARISWWVRRVGALNTVAVAFPGVLGVVGRQLPIQDLLGFTNQAIVLCAVARELGVSDRRVQVRMLAAVLCERDLSEVKDAGAELPSEEISRTPLGIAKALWKLVGLLDAVGAEFAKRPQPRAPYRYVGMLPVVGAVAAYLGERGALVRAAKAGQQWLDQHPHQQASAP</sequence>
<protein>
    <submittedName>
        <fullName evidence="1">Uncharacterized protein</fullName>
    </submittedName>
</protein>
<dbReference type="AlphaFoldDB" id="A0A7I9ZIX7"/>